<dbReference type="InterPro" id="IPR008509">
    <property type="entry name" value="MOT2/MFSD5"/>
</dbReference>
<feature type="non-terminal residue" evidence="2">
    <location>
        <position position="45"/>
    </location>
</feature>
<dbReference type="Proteomes" id="UP000663844">
    <property type="component" value="Unassembled WGS sequence"/>
</dbReference>
<dbReference type="GO" id="GO:0016020">
    <property type="term" value="C:membrane"/>
    <property type="evidence" value="ECO:0007669"/>
    <property type="project" value="InterPro"/>
</dbReference>
<dbReference type="GO" id="GO:0015098">
    <property type="term" value="F:molybdate ion transmembrane transporter activity"/>
    <property type="evidence" value="ECO:0007669"/>
    <property type="project" value="InterPro"/>
</dbReference>
<evidence type="ECO:0000256" key="1">
    <source>
        <dbReference type="SAM" id="Phobius"/>
    </source>
</evidence>
<evidence type="ECO:0000313" key="3">
    <source>
        <dbReference type="Proteomes" id="UP000663844"/>
    </source>
</evidence>
<name>A0A820PUH4_9BILA</name>
<feature type="non-terminal residue" evidence="2">
    <location>
        <position position="1"/>
    </location>
</feature>
<keyword evidence="1" id="KW-0472">Membrane</keyword>
<accession>A0A820PUH4</accession>
<gene>
    <name evidence="2" type="ORF">OXD698_LOCUS52075</name>
</gene>
<evidence type="ECO:0000313" key="2">
    <source>
        <dbReference type="EMBL" id="CAF4411655.1"/>
    </source>
</evidence>
<dbReference type="Pfam" id="PF05631">
    <property type="entry name" value="MFS_5"/>
    <property type="match status" value="1"/>
</dbReference>
<sequence length="45" mass="5202">APFDIAIGIYLIMITFILIQWRENYGDKEASSTTSFIHSIEILRN</sequence>
<keyword evidence="1" id="KW-0812">Transmembrane</keyword>
<dbReference type="AlphaFoldDB" id="A0A820PUH4"/>
<organism evidence="2 3">
    <name type="scientific">Adineta steineri</name>
    <dbReference type="NCBI Taxonomy" id="433720"/>
    <lineage>
        <taxon>Eukaryota</taxon>
        <taxon>Metazoa</taxon>
        <taxon>Spiralia</taxon>
        <taxon>Gnathifera</taxon>
        <taxon>Rotifera</taxon>
        <taxon>Eurotatoria</taxon>
        <taxon>Bdelloidea</taxon>
        <taxon>Adinetida</taxon>
        <taxon>Adinetidae</taxon>
        <taxon>Adineta</taxon>
    </lineage>
</organism>
<protein>
    <submittedName>
        <fullName evidence="2">Uncharacterized protein</fullName>
    </submittedName>
</protein>
<comment type="caution">
    <text evidence="2">The sequence shown here is derived from an EMBL/GenBank/DDBJ whole genome shotgun (WGS) entry which is preliminary data.</text>
</comment>
<proteinExistence type="predicted"/>
<keyword evidence="1" id="KW-1133">Transmembrane helix</keyword>
<feature type="transmembrane region" description="Helical" evidence="1">
    <location>
        <begin position="6"/>
        <end position="22"/>
    </location>
</feature>
<reference evidence="2" key="1">
    <citation type="submission" date="2021-02" db="EMBL/GenBank/DDBJ databases">
        <authorList>
            <person name="Nowell W R."/>
        </authorList>
    </citation>
    <scope>NUCLEOTIDE SEQUENCE</scope>
</reference>
<dbReference type="EMBL" id="CAJOAZ010027712">
    <property type="protein sequence ID" value="CAF4411655.1"/>
    <property type="molecule type" value="Genomic_DNA"/>
</dbReference>